<proteinExistence type="predicted"/>
<dbReference type="AlphaFoldDB" id="A0A914YKB0"/>
<name>A0A914YKB0_9BILA</name>
<evidence type="ECO:0000313" key="2">
    <source>
        <dbReference type="WBParaSite" id="PSU_v2.g17743.t1"/>
    </source>
</evidence>
<accession>A0A914YKB0</accession>
<keyword evidence="1" id="KW-1185">Reference proteome</keyword>
<dbReference type="Proteomes" id="UP000887577">
    <property type="component" value="Unplaced"/>
</dbReference>
<organism evidence="1 2">
    <name type="scientific">Panagrolaimus superbus</name>
    <dbReference type="NCBI Taxonomy" id="310955"/>
    <lineage>
        <taxon>Eukaryota</taxon>
        <taxon>Metazoa</taxon>
        <taxon>Ecdysozoa</taxon>
        <taxon>Nematoda</taxon>
        <taxon>Chromadorea</taxon>
        <taxon>Rhabditida</taxon>
        <taxon>Tylenchina</taxon>
        <taxon>Panagrolaimomorpha</taxon>
        <taxon>Panagrolaimoidea</taxon>
        <taxon>Panagrolaimidae</taxon>
        <taxon>Panagrolaimus</taxon>
    </lineage>
</organism>
<reference evidence="2" key="1">
    <citation type="submission" date="2022-11" db="UniProtKB">
        <authorList>
            <consortium name="WormBaseParasite"/>
        </authorList>
    </citation>
    <scope>IDENTIFICATION</scope>
</reference>
<dbReference type="WBParaSite" id="PSU_v2.g17743.t1">
    <property type="protein sequence ID" value="PSU_v2.g17743.t1"/>
    <property type="gene ID" value="PSU_v2.g17743"/>
</dbReference>
<protein>
    <submittedName>
        <fullName evidence="2">Uncharacterized protein</fullName>
    </submittedName>
</protein>
<evidence type="ECO:0000313" key="1">
    <source>
        <dbReference type="Proteomes" id="UP000887577"/>
    </source>
</evidence>
<sequence length="101" mass="11728">MDAELSKYLINSNKNVCIVLNKSDEMIDNLKKQQNFFGNDDYVRKRLEGAQREFVKVGIEPINLPCFSVSTFVLTGFLDNTYNTEEQAFLNYLRHVLCRKA</sequence>